<sequence length="85" mass="10127">MILVEVGITMSESPVHIDEENKIKIKPELMVTENLYPILYENLLFLFFKDENELINCYEVTDKELIEKAQKNPEKILEILEEWNK</sequence>
<proteinExistence type="predicted"/>
<dbReference type="GeneID" id="39422178"/>
<evidence type="ECO:0000313" key="2">
    <source>
        <dbReference type="Proteomes" id="UP000294299"/>
    </source>
</evidence>
<gene>
    <name evidence="1" type="ORF">NFRAN_3083</name>
</gene>
<protein>
    <submittedName>
        <fullName evidence="1">Uncharacterized protein</fullName>
    </submittedName>
</protein>
<dbReference type="AlphaFoldDB" id="A0A484IE27"/>
<accession>A0A484IE27</accession>
<keyword evidence="2" id="KW-1185">Reference proteome</keyword>
<name>A0A484IE27_9ARCH</name>
<evidence type="ECO:0000313" key="1">
    <source>
        <dbReference type="EMBL" id="VFJ15401.1"/>
    </source>
</evidence>
<organism evidence="1 2">
    <name type="scientific">Candidatus Nitrosocosmicus franklandianus</name>
    <dbReference type="NCBI Taxonomy" id="1798806"/>
    <lineage>
        <taxon>Archaea</taxon>
        <taxon>Nitrososphaerota</taxon>
        <taxon>Nitrososphaeria</taxon>
        <taxon>Nitrososphaerales</taxon>
        <taxon>Nitrososphaeraceae</taxon>
        <taxon>Candidatus Nitrosocosmicus</taxon>
    </lineage>
</organism>
<dbReference type="RefSeq" id="WP_172602354.1">
    <property type="nucleotide sequence ID" value="NZ_LR216287.1"/>
</dbReference>
<dbReference type="KEGG" id="nfn:NFRAN_3083"/>
<dbReference type="Proteomes" id="UP000294299">
    <property type="component" value="Chromosome NFRAN"/>
</dbReference>
<dbReference type="EMBL" id="LR216287">
    <property type="protein sequence ID" value="VFJ15401.1"/>
    <property type="molecule type" value="Genomic_DNA"/>
</dbReference>
<reference evidence="1 2" key="1">
    <citation type="submission" date="2019-02" db="EMBL/GenBank/DDBJ databases">
        <authorList>
            <person name="Lehtovirta-Morley E L."/>
        </authorList>
    </citation>
    <scope>NUCLEOTIDE SEQUENCE [LARGE SCALE GENOMIC DNA]</scope>
    <source>
        <strain evidence="1">NFRAN1</strain>
    </source>
</reference>
<dbReference type="OrthoDB" id="9320at2157"/>